<dbReference type="HAMAP" id="MF_01345_B">
    <property type="entry name" value="Ribosomal_uS17_B"/>
    <property type="match status" value="1"/>
</dbReference>
<dbReference type="InterPro" id="IPR000266">
    <property type="entry name" value="Ribosomal_uS17"/>
</dbReference>
<evidence type="ECO:0000256" key="5">
    <source>
        <dbReference type="ARBA" id="ARBA00023274"/>
    </source>
</evidence>
<dbReference type="GO" id="GO:0022627">
    <property type="term" value="C:cytosolic small ribosomal subunit"/>
    <property type="evidence" value="ECO:0007669"/>
    <property type="project" value="UniProtKB-UniRule"/>
</dbReference>
<organism evidence="8">
    <name type="scientific">uncultured Acidobacteria bacterium Rifle_16ft_4_minimus_33681</name>
    <dbReference type="NCBI Taxonomy" id="1665086"/>
    <lineage>
        <taxon>Bacteria</taxon>
        <taxon>Pseudomonadati</taxon>
        <taxon>Acidobacteriota</taxon>
        <taxon>environmental samples</taxon>
    </lineage>
</organism>
<dbReference type="PRINTS" id="PR00973">
    <property type="entry name" value="RIBOSOMALS17"/>
</dbReference>
<dbReference type="NCBIfam" id="TIGR03635">
    <property type="entry name" value="uS17_bact"/>
    <property type="match status" value="1"/>
</dbReference>
<comment type="subunit">
    <text evidence="6">Part of the 30S ribosomal subunit.</text>
</comment>
<protein>
    <recommendedName>
        <fullName evidence="6">Small ribosomal subunit protein uS17</fullName>
    </recommendedName>
</protein>
<keyword evidence="4 6" id="KW-0689">Ribosomal protein</keyword>
<keyword evidence="5 6" id="KW-0687">Ribonucleoprotein</keyword>
<keyword evidence="2 6" id="KW-0699">rRNA-binding</keyword>
<evidence type="ECO:0000256" key="3">
    <source>
        <dbReference type="ARBA" id="ARBA00022884"/>
    </source>
</evidence>
<keyword evidence="3 6" id="KW-0694">RNA-binding</keyword>
<sequence>MAKVTKVGVVTSHKMDKTAVVAVERLVRHPLYKRAFKKTSTFMFHDEENRCKIGDRVRIVECRPLSKNKRWRLAEVLQSSQVEPGIEP</sequence>
<dbReference type="InterPro" id="IPR019984">
    <property type="entry name" value="Ribosomal_uS17_bact/chlr"/>
</dbReference>
<dbReference type="CDD" id="cd00364">
    <property type="entry name" value="Ribosomal_uS17"/>
    <property type="match status" value="1"/>
</dbReference>
<evidence type="ECO:0000256" key="2">
    <source>
        <dbReference type="ARBA" id="ARBA00022730"/>
    </source>
</evidence>
<proteinExistence type="inferred from homology"/>
<accession>A0A0H4T343</accession>
<evidence type="ECO:0000256" key="7">
    <source>
        <dbReference type="RuleBase" id="RU003872"/>
    </source>
</evidence>
<dbReference type="Gene3D" id="2.40.50.140">
    <property type="entry name" value="Nucleic acid-binding proteins"/>
    <property type="match status" value="1"/>
</dbReference>
<dbReference type="GO" id="GO:0019843">
    <property type="term" value="F:rRNA binding"/>
    <property type="evidence" value="ECO:0007669"/>
    <property type="project" value="UniProtKB-UniRule"/>
</dbReference>
<dbReference type="InterPro" id="IPR019979">
    <property type="entry name" value="Ribosomal_uS17_CS"/>
</dbReference>
<evidence type="ECO:0000256" key="6">
    <source>
        <dbReference type="HAMAP-Rule" id="MF_01345"/>
    </source>
</evidence>
<evidence type="ECO:0000256" key="4">
    <source>
        <dbReference type="ARBA" id="ARBA00022980"/>
    </source>
</evidence>
<dbReference type="InterPro" id="IPR012340">
    <property type="entry name" value="NA-bd_OB-fold"/>
</dbReference>
<name>A0A0H4T343_9BACT</name>
<reference evidence="8" key="1">
    <citation type="journal article" date="2015" name="ISME J.">
        <title>Aquifer environment selects for microbial species cohorts in sediment and groundwater.</title>
        <authorList>
            <person name="Hug L.A."/>
            <person name="Thomas B.C."/>
            <person name="Brown C.T."/>
            <person name="Frischkorn K.R."/>
            <person name="Williams K.H."/>
            <person name="Tringe S.G."/>
            <person name="Banfield J.F."/>
        </authorList>
    </citation>
    <scope>NUCLEOTIDE SEQUENCE</scope>
</reference>
<dbReference type="GO" id="GO:0003735">
    <property type="term" value="F:structural constituent of ribosome"/>
    <property type="evidence" value="ECO:0007669"/>
    <property type="project" value="UniProtKB-UniRule"/>
</dbReference>
<gene>
    <name evidence="6 8" type="primary">rpsQ</name>
</gene>
<dbReference type="Pfam" id="PF00366">
    <property type="entry name" value="Ribosomal_S17"/>
    <property type="match status" value="1"/>
</dbReference>
<evidence type="ECO:0000313" key="8">
    <source>
        <dbReference type="EMBL" id="AKQ02071.1"/>
    </source>
</evidence>
<dbReference type="PANTHER" id="PTHR10744">
    <property type="entry name" value="40S RIBOSOMAL PROTEIN S11 FAMILY MEMBER"/>
    <property type="match status" value="1"/>
</dbReference>
<dbReference type="PROSITE" id="PS00056">
    <property type="entry name" value="RIBOSOMAL_S17"/>
    <property type="match status" value="1"/>
</dbReference>
<dbReference type="NCBIfam" id="NF004123">
    <property type="entry name" value="PRK05610.1"/>
    <property type="match status" value="1"/>
</dbReference>
<dbReference type="EMBL" id="KT006991">
    <property type="protein sequence ID" value="AKQ02071.1"/>
    <property type="molecule type" value="Genomic_DNA"/>
</dbReference>
<comment type="function">
    <text evidence="6">One of the primary rRNA binding proteins, it binds specifically to the 5'-end of 16S ribosomal RNA.</text>
</comment>
<evidence type="ECO:0000256" key="1">
    <source>
        <dbReference type="ARBA" id="ARBA00010254"/>
    </source>
</evidence>
<comment type="similarity">
    <text evidence="1 6 7">Belongs to the universal ribosomal protein uS17 family.</text>
</comment>
<dbReference type="GO" id="GO:0006412">
    <property type="term" value="P:translation"/>
    <property type="evidence" value="ECO:0007669"/>
    <property type="project" value="UniProtKB-UniRule"/>
</dbReference>
<dbReference type="PANTHER" id="PTHR10744:SF1">
    <property type="entry name" value="SMALL RIBOSOMAL SUBUNIT PROTEIN US17M"/>
    <property type="match status" value="1"/>
</dbReference>
<dbReference type="SUPFAM" id="SSF50249">
    <property type="entry name" value="Nucleic acid-binding proteins"/>
    <property type="match status" value="1"/>
</dbReference>
<dbReference type="AlphaFoldDB" id="A0A0H4T343"/>